<protein>
    <submittedName>
        <fullName evidence="1">Unannotated protein</fullName>
    </submittedName>
</protein>
<accession>A0A6J7EPU9</accession>
<proteinExistence type="predicted"/>
<name>A0A6J7EPU9_9ZZZZ</name>
<dbReference type="SUPFAM" id="SSF48498">
    <property type="entry name" value="Tetracyclin repressor-like, C-terminal domain"/>
    <property type="match status" value="1"/>
</dbReference>
<gene>
    <name evidence="1" type="ORF">UFOPK3402_01504</name>
</gene>
<dbReference type="EMBL" id="CAFBLS010000209">
    <property type="protein sequence ID" value="CAB4883254.1"/>
    <property type="molecule type" value="Genomic_DNA"/>
</dbReference>
<dbReference type="Gene3D" id="1.10.357.10">
    <property type="entry name" value="Tetracycline Repressor, domain 2"/>
    <property type="match status" value="1"/>
</dbReference>
<dbReference type="InterPro" id="IPR036271">
    <property type="entry name" value="Tet_transcr_reg_TetR-rel_C_sf"/>
</dbReference>
<dbReference type="AlphaFoldDB" id="A0A6J7EPU9"/>
<sequence>MSDDLLLRGLASWATLLGTVSLELFGHLHNVVGEAPAERSVFFDHQMRHVAISLGLADA</sequence>
<evidence type="ECO:0000313" key="1">
    <source>
        <dbReference type="EMBL" id="CAB4883254.1"/>
    </source>
</evidence>
<reference evidence="1" key="1">
    <citation type="submission" date="2020-05" db="EMBL/GenBank/DDBJ databases">
        <authorList>
            <person name="Chiriac C."/>
            <person name="Salcher M."/>
            <person name="Ghai R."/>
            <person name="Kavagutti S V."/>
        </authorList>
    </citation>
    <scope>NUCLEOTIDE SEQUENCE</scope>
</reference>
<organism evidence="1">
    <name type="scientific">freshwater metagenome</name>
    <dbReference type="NCBI Taxonomy" id="449393"/>
    <lineage>
        <taxon>unclassified sequences</taxon>
        <taxon>metagenomes</taxon>
        <taxon>ecological metagenomes</taxon>
    </lineage>
</organism>